<sequence length="46" mass="5458">MELAICWSSLGRTAWRFLEQFSWRFSFPTCKPSCCLPLAKTFRLIE</sequence>
<proteinExistence type="predicted"/>
<gene>
    <name evidence="1" type="ORF">ES288_D02G191600v1</name>
</gene>
<name>A0A5D2DHG7_GOSDA</name>
<protein>
    <submittedName>
        <fullName evidence="1">Uncharacterized protein</fullName>
    </submittedName>
</protein>
<evidence type="ECO:0000313" key="2">
    <source>
        <dbReference type="Proteomes" id="UP000323506"/>
    </source>
</evidence>
<reference evidence="1 2" key="1">
    <citation type="submission" date="2019-06" db="EMBL/GenBank/DDBJ databases">
        <title>WGS assembly of Gossypium darwinii.</title>
        <authorList>
            <person name="Chen Z.J."/>
            <person name="Sreedasyam A."/>
            <person name="Ando A."/>
            <person name="Song Q."/>
            <person name="De L."/>
            <person name="Hulse-Kemp A."/>
            <person name="Ding M."/>
            <person name="Ye W."/>
            <person name="Kirkbride R."/>
            <person name="Jenkins J."/>
            <person name="Plott C."/>
            <person name="Lovell J."/>
            <person name="Lin Y.-M."/>
            <person name="Vaughn R."/>
            <person name="Liu B."/>
            <person name="Li W."/>
            <person name="Simpson S."/>
            <person name="Scheffler B."/>
            <person name="Saski C."/>
            <person name="Grover C."/>
            <person name="Hu G."/>
            <person name="Conover J."/>
            <person name="Carlson J."/>
            <person name="Shu S."/>
            <person name="Boston L."/>
            <person name="Williams M."/>
            <person name="Peterson D."/>
            <person name="Mcgee K."/>
            <person name="Jones D."/>
            <person name="Wendel J."/>
            <person name="Stelly D."/>
            <person name="Grimwood J."/>
            <person name="Schmutz J."/>
        </authorList>
    </citation>
    <scope>NUCLEOTIDE SEQUENCE [LARGE SCALE GENOMIC DNA]</scope>
    <source>
        <strain evidence="1">1808015.09</strain>
    </source>
</reference>
<dbReference type="Proteomes" id="UP000323506">
    <property type="component" value="Chromosome D02"/>
</dbReference>
<dbReference type="AlphaFoldDB" id="A0A5D2DHG7"/>
<keyword evidence="2" id="KW-1185">Reference proteome</keyword>
<organism evidence="1 2">
    <name type="scientific">Gossypium darwinii</name>
    <name type="common">Darwin's cotton</name>
    <name type="synonym">Gossypium barbadense var. darwinii</name>
    <dbReference type="NCBI Taxonomy" id="34276"/>
    <lineage>
        <taxon>Eukaryota</taxon>
        <taxon>Viridiplantae</taxon>
        <taxon>Streptophyta</taxon>
        <taxon>Embryophyta</taxon>
        <taxon>Tracheophyta</taxon>
        <taxon>Spermatophyta</taxon>
        <taxon>Magnoliopsida</taxon>
        <taxon>eudicotyledons</taxon>
        <taxon>Gunneridae</taxon>
        <taxon>Pentapetalae</taxon>
        <taxon>rosids</taxon>
        <taxon>malvids</taxon>
        <taxon>Malvales</taxon>
        <taxon>Malvaceae</taxon>
        <taxon>Malvoideae</taxon>
        <taxon>Gossypium</taxon>
    </lineage>
</organism>
<evidence type="ECO:0000313" key="1">
    <source>
        <dbReference type="EMBL" id="TYG80122.1"/>
    </source>
</evidence>
<dbReference type="EMBL" id="CM017702">
    <property type="protein sequence ID" value="TYG80122.1"/>
    <property type="molecule type" value="Genomic_DNA"/>
</dbReference>
<accession>A0A5D2DHG7</accession>